<feature type="region of interest" description="Disordered" evidence="11">
    <location>
        <begin position="33"/>
        <end position="58"/>
    </location>
</feature>
<feature type="domain" description="Protein kinase" evidence="12">
    <location>
        <begin position="104"/>
        <end position="344"/>
    </location>
</feature>
<organism evidence="13 14">
    <name type="scientific">Ichthyophthirius multifiliis</name>
    <name type="common">White spot disease agent</name>
    <name type="synonym">Ich</name>
    <dbReference type="NCBI Taxonomy" id="5932"/>
    <lineage>
        <taxon>Eukaryota</taxon>
        <taxon>Sar</taxon>
        <taxon>Alveolata</taxon>
        <taxon>Ciliophora</taxon>
        <taxon>Intramacronucleata</taxon>
        <taxon>Oligohymenophorea</taxon>
        <taxon>Hymenostomatida</taxon>
        <taxon>Ophryoglenina</taxon>
        <taxon>Ichthyophthirius</taxon>
    </lineage>
</organism>
<feature type="binding site" evidence="7">
    <location>
        <position position="133"/>
    </location>
    <ligand>
        <name>ATP</name>
        <dbReference type="ChEBI" id="CHEBI:30616"/>
    </ligand>
</feature>
<feature type="active site" description="Proton acceptor" evidence="6">
    <location>
        <position position="229"/>
    </location>
</feature>
<dbReference type="FunFam" id="3.30.200.20:FF:000042">
    <property type="entry name" value="Aurora kinase A"/>
    <property type="match status" value="1"/>
</dbReference>
<evidence type="ECO:0000256" key="5">
    <source>
        <dbReference type="ARBA" id="ARBA00022840"/>
    </source>
</evidence>
<keyword evidence="4 13" id="KW-0418">Kinase</keyword>
<dbReference type="EC" id="2.7.11.13" evidence="13"/>
<dbReference type="GO" id="GO:0004697">
    <property type="term" value="F:diacylglycerol-dependent serine/threonine kinase activity"/>
    <property type="evidence" value="ECO:0007669"/>
    <property type="project" value="UniProtKB-EC"/>
</dbReference>
<dbReference type="SUPFAM" id="SSF56112">
    <property type="entry name" value="Protein kinase-like (PK-like)"/>
    <property type="match status" value="1"/>
</dbReference>
<accession>G0QR00</accession>
<dbReference type="InParanoid" id="G0QR00"/>
<sequence length="344" mass="40543">MEEEQQNEQQANQEDNNLQLVNQIEQIKDQIHQQVNKSELNEDESDQYENDNCNKKKSIENDNCNKKKSIENDDINSDSNLEQINQNIPKSIENAQFNRKIQDFILGKKIGSGRFAEVYLATDKITGFKIALKIIKKEVIQEFNLLQDICNELKCQMVIRHPNLINLYGFFVENQNFYLIQEIAAGIELFSELMKQPQKRYPEMKVAIYIRQIIHSLMYLHEQNIIHRDIKPENIMVCDGVLKLCDFGYATGIIKKQRRKTFCGTLDYLSPEMVLKQPYDYSVDIWSVGILTFELIFGKAPFTQSDDQDEVFESILKVLFFQKILNCHFIYILVRFNFLWTYFI</sequence>
<dbReference type="GO" id="GO:0005524">
    <property type="term" value="F:ATP binding"/>
    <property type="evidence" value="ECO:0007669"/>
    <property type="project" value="UniProtKB-UniRule"/>
</dbReference>
<evidence type="ECO:0000256" key="2">
    <source>
        <dbReference type="ARBA" id="ARBA00022679"/>
    </source>
</evidence>
<evidence type="ECO:0000256" key="9">
    <source>
        <dbReference type="PROSITE-ProRule" id="PRU10141"/>
    </source>
</evidence>
<dbReference type="Gene3D" id="3.30.200.20">
    <property type="entry name" value="Phosphorylase Kinase, domain 1"/>
    <property type="match status" value="1"/>
</dbReference>
<evidence type="ECO:0000256" key="3">
    <source>
        <dbReference type="ARBA" id="ARBA00022741"/>
    </source>
</evidence>
<evidence type="ECO:0000256" key="7">
    <source>
        <dbReference type="PIRSR" id="PIRSR630616-2"/>
    </source>
</evidence>
<evidence type="ECO:0000313" key="14">
    <source>
        <dbReference type="Proteomes" id="UP000008983"/>
    </source>
</evidence>
<dbReference type="Gene3D" id="1.10.510.10">
    <property type="entry name" value="Transferase(Phosphotransferase) domain 1"/>
    <property type="match status" value="1"/>
</dbReference>
<feature type="binding site" evidence="7">
    <location>
        <begin position="233"/>
        <end position="234"/>
    </location>
    <ligand>
        <name>ATP</name>
        <dbReference type="ChEBI" id="CHEBI:30616"/>
    </ligand>
</feature>
<keyword evidence="14" id="KW-1185">Reference proteome</keyword>
<keyword evidence="5 7" id="KW-0067">ATP-binding</keyword>
<evidence type="ECO:0000259" key="12">
    <source>
        <dbReference type="PROSITE" id="PS50011"/>
    </source>
</evidence>
<proteinExistence type="inferred from homology"/>
<dbReference type="InterPro" id="IPR030616">
    <property type="entry name" value="Aur-like"/>
</dbReference>
<dbReference type="InterPro" id="IPR011009">
    <property type="entry name" value="Kinase-like_dom_sf"/>
</dbReference>
<feature type="compositionally biased region" description="Low complexity" evidence="11">
    <location>
        <begin position="7"/>
        <end position="17"/>
    </location>
</feature>
<evidence type="ECO:0000256" key="11">
    <source>
        <dbReference type="SAM" id="MobiDB-lite"/>
    </source>
</evidence>
<evidence type="ECO:0000313" key="13">
    <source>
        <dbReference type="EMBL" id="EGR32355.1"/>
    </source>
</evidence>
<dbReference type="SMART" id="SM00220">
    <property type="entry name" value="S_TKc"/>
    <property type="match status" value="1"/>
</dbReference>
<dbReference type="PROSITE" id="PS00108">
    <property type="entry name" value="PROTEIN_KINASE_ST"/>
    <property type="match status" value="1"/>
</dbReference>
<evidence type="ECO:0000256" key="10">
    <source>
        <dbReference type="RuleBase" id="RU000304"/>
    </source>
</evidence>
<dbReference type="AlphaFoldDB" id="G0QR00"/>
<evidence type="ECO:0000256" key="1">
    <source>
        <dbReference type="ARBA" id="ARBA00022527"/>
    </source>
</evidence>
<comment type="similarity">
    <text evidence="10">Belongs to the protein kinase superfamily.</text>
</comment>
<dbReference type="PANTHER" id="PTHR24350">
    <property type="entry name" value="SERINE/THREONINE-PROTEIN KINASE IAL-RELATED"/>
    <property type="match status" value="1"/>
</dbReference>
<dbReference type="PROSITE" id="PS00107">
    <property type="entry name" value="PROTEIN_KINASE_ATP"/>
    <property type="match status" value="1"/>
</dbReference>
<protein>
    <submittedName>
        <fullName evidence="13">Protein kinase domain protein</fullName>
        <ecNumber evidence="13">2.7.11.13</ecNumber>
    </submittedName>
</protein>
<reference evidence="13 14" key="1">
    <citation type="submission" date="2011-07" db="EMBL/GenBank/DDBJ databases">
        <authorList>
            <person name="Coyne R."/>
            <person name="Brami D."/>
            <person name="Johnson J."/>
            <person name="Hostetler J."/>
            <person name="Hannick L."/>
            <person name="Clark T."/>
            <person name="Cassidy-Hanley D."/>
            <person name="Inman J."/>
        </authorList>
    </citation>
    <scope>NUCLEOTIDE SEQUENCE [LARGE SCALE GENOMIC DNA]</scope>
    <source>
        <strain evidence="13 14">G5</strain>
    </source>
</reference>
<dbReference type="GeneID" id="14908516"/>
<dbReference type="OMA" id="TASIMKH"/>
<dbReference type="InterPro" id="IPR017441">
    <property type="entry name" value="Protein_kinase_ATP_BS"/>
</dbReference>
<dbReference type="STRING" id="857967.G0QR00"/>
<name>G0QR00_ICHMU</name>
<dbReference type="Pfam" id="PF00069">
    <property type="entry name" value="Pkinase"/>
    <property type="match status" value="1"/>
</dbReference>
<feature type="binding site" evidence="9">
    <location>
        <position position="137"/>
    </location>
    <ligand>
        <name>ATP</name>
        <dbReference type="ChEBI" id="CHEBI:30616"/>
    </ligand>
</feature>
<feature type="binding site" evidence="7">
    <location>
        <position position="246"/>
    </location>
    <ligand>
        <name>ATP</name>
        <dbReference type="ChEBI" id="CHEBI:30616"/>
    </ligand>
</feature>
<feature type="binding site" evidence="7">
    <location>
        <begin position="182"/>
        <end position="184"/>
    </location>
    <ligand>
        <name>ATP</name>
        <dbReference type="ChEBI" id="CHEBI:30616"/>
    </ligand>
</feature>
<dbReference type="FunCoup" id="G0QR00">
    <property type="interactions" value="47"/>
</dbReference>
<evidence type="ECO:0000256" key="8">
    <source>
        <dbReference type="PIRSR" id="PIRSR630616-3"/>
    </source>
</evidence>
<dbReference type="PROSITE" id="PS50011">
    <property type="entry name" value="PROTEIN_KINASE_DOM"/>
    <property type="match status" value="1"/>
</dbReference>
<gene>
    <name evidence="13" type="ORF">IMG5_086280</name>
</gene>
<keyword evidence="1 10" id="KW-0723">Serine/threonine-protein kinase</keyword>
<dbReference type="InterPro" id="IPR000719">
    <property type="entry name" value="Prot_kinase_dom"/>
</dbReference>
<dbReference type="RefSeq" id="XP_004035841.1">
    <property type="nucleotide sequence ID" value="XM_004035793.1"/>
</dbReference>
<dbReference type="InterPro" id="IPR008271">
    <property type="entry name" value="Ser/Thr_kinase_AS"/>
</dbReference>
<dbReference type="Proteomes" id="UP000008983">
    <property type="component" value="Unassembled WGS sequence"/>
</dbReference>
<keyword evidence="3 7" id="KW-0547">Nucleotide-binding</keyword>
<dbReference type="OrthoDB" id="345735at2759"/>
<feature type="cross-link" description="Glycyl lysine isopeptide (Lys-Gly) (interchain with G-Cter in SUMO2)" evidence="8">
    <location>
        <position position="231"/>
    </location>
</feature>
<feature type="region of interest" description="Disordered" evidence="11">
    <location>
        <begin position="1"/>
        <end position="20"/>
    </location>
</feature>
<evidence type="ECO:0000256" key="6">
    <source>
        <dbReference type="PIRSR" id="PIRSR630616-1"/>
    </source>
</evidence>
<dbReference type="eggNOG" id="KOG0580">
    <property type="taxonomic scope" value="Eukaryota"/>
</dbReference>
<keyword evidence="2 13" id="KW-0808">Transferase</keyword>
<feature type="binding site" evidence="7">
    <location>
        <position position="114"/>
    </location>
    <ligand>
        <name>ATP</name>
        <dbReference type="ChEBI" id="CHEBI:30616"/>
    </ligand>
</feature>
<evidence type="ECO:0000256" key="4">
    <source>
        <dbReference type="ARBA" id="ARBA00022777"/>
    </source>
</evidence>
<dbReference type="EMBL" id="GL983701">
    <property type="protein sequence ID" value="EGR32355.1"/>
    <property type="molecule type" value="Genomic_DNA"/>
</dbReference>